<accession>A0ABP8YXH0</accession>
<dbReference type="Gene3D" id="3.30.70.2970">
    <property type="entry name" value="Protein of unknown function (DUF541), domain 2"/>
    <property type="match status" value="1"/>
</dbReference>
<dbReference type="RefSeq" id="WP_345480141.1">
    <property type="nucleotide sequence ID" value="NZ_BAABLP010000002.1"/>
</dbReference>
<dbReference type="EMBL" id="BAABLP010000002">
    <property type="protein sequence ID" value="GAA4742364.1"/>
    <property type="molecule type" value="Genomic_DNA"/>
</dbReference>
<protein>
    <recommendedName>
        <fullName evidence="3">SIMPL domain-containing protein</fullName>
    </recommendedName>
</protein>
<dbReference type="Gene3D" id="3.30.110.170">
    <property type="entry name" value="Protein of unknown function (DUF541), domain 1"/>
    <property type="match status" value="1"/>
</dbReference>
<sequence length="223" mass="23616">MVLIAVHGRAAVHLPAERGTVLLAVEREHEDRATAVAQVAALHERLSHEAQAFLDEGAAARWSSDQVQVRAEHRHDGPTEARRLVQIAAARLEVRFRDLDALSAWVQRIGEEPGVVVFGVDWTVTAAVRAAGERAAREGAVRDATERAADYAHAAGLGDPVLAAVWEDGLRRGSSRADTGWVAQSKAARLDGMPALVLRPDAIAVAAAVTADFEVAGAPPSAS</sequence>
<organism evidence="1 2">
    <name type="scientific">Amnibacterium soli</name>
    <dbReference type="NCBI Taxonomy" id="1282736"/>
    <lineage>
        <taxon>Bacteria</taxon>
        <taxon>Bacillati</taxon>
        <taxon>Actinomycetota</taxon>
        <taxon>Actinomycetes</taxon>
        <taxon>Micrococcales</taxon>
        <taxon>Microbacteriaceae</taxon>
        <taxon>Amnibacterium</taxon>
    </lineage>
</organism>
<reference evidence="2" key="1">
    <citation type="journal article" date="2019" name="Int. J. Syst. Evol. Microbiol.">
        <title>The Global Catalogue of Microorganisms (GCM) 10K type strain sequencing project: providing services to taxonomists for standard genome sequencing and annotation.</title>
        <authorList>
            <consortium name="The Broad Institute Genomics Platform"/>
            <consortium name="The Broad Institute Genome Sequencing Center for Infectious Disease"/>
            <person name="Wu L."/>
            <person name="Ma J."/>
        </authorList>
    </citation>
    <scope>NUCLEOTIDE SEQUENCE [LARGE SCALE GENOMIC DNA]</scope>
    <source>
        <strain evidence="2">JCM 19015</strain>
    </source>
</reference>
<evidence type="ECO:0000313" key="1">
    <source>
        <dbReference type="EMBL" id="GAA4742364.1"/>
    </source>
</evidence>
<evidence type="ECO:0000313" key="2">
    <source>
        <dbReference type="Proteomes" id="UP001500121"/>
    </source>
</evidence>
<dbReference type="Pfam" id="PF04402">
    <property type="entry name" value="SIMPL"/>
    <property type="match status" value="1"/>
</dbReference>
<comment type="caution">
    <text evidence="1">The sequence shown here is derived from an EMBL/GenBank/DDBJ whole genome shotgun (WGS) entry which is preliminary data.</text>
</comment>
<gene>
    <name evidence="1" type="ORF">GCM10025783_12180</name>
</gene>
<evidence type="ECO:0008006" key="3">
    <source>
        <dbReference type="Google" id="ProtNLM"/>
    </source>
</evidence>
<dbReference type="Proteomes" id="UP001500121">
    <property type="component" value="Unassembled WGS sequence"/>
</dbReference>
<name>A0ABP8YXH0_9MICO</name>
<keyword evidence="2" id="KW-1185">Reference proteome</keyword>
<dbReference type="InterPro" id="IPR007497">
    <property type="entry name" value="SIMPL/DUF541"/>
</dbReference>
<proteinExistence type="predicted"/>